<dbReference type="AlphaFoldDB" id="A0A507DDP8"/>
<feature type="compositionally biased region" description="Low complexity" evidence="1">
    <location>
        <begin position="271"/>
        <end position="284"/>
    </location>
</feature>
<dbReference type="OrthoDB" id="2017974at2759"/>
<keyword evidence="6" id="KW-1185">Reference proteome</keyword>
<reference evidence="6 7" key="1">
    <citation type="journal article" date="2019" name="Sci. Rep.">
        <title>Comparative genomics of chytrid fungi reveal insights into the obligate biotrophic and pathogenic lifestyle of Synchytrium endobioticum.</title>
        <authorList>
            <person name="van de Vossenberg B.T.L.H."/>
            <person name="Warris S."/>
            <person name="Nguyen H.D.T."/>
            <person name="van Gent-Pelzer M.P.E."/>
            <person name="Joly D.L."/>
            <person name="van de Geest H.C."/>
            <person name="Bonants P.J.M."/>
            <person name="Smith D.S."/>
            <person name="Levesque C.A."/>
            <person name="van der Lee T.A.J."/>
        </authorList>
    </citation>
    <scope>NUCLEOTIDE SEQUENCE [LARGE SCALE GENOMIC DNA]</scope>
    <source>
        <strain evidence="4 7">LEV6574</strain>
        <strain evidence="5 6">MB42</strain>
    </source>
</reference>
<dbReference type="Gene3D" id="3.40.50.1010">
    <property type="entry name" value="5'-nuclease"/>
    <property type="match status" value="1"/>
</dbReference>
<dbReference type="InterPro" id="IPR018834">
    <property type="entry name" value="DNA/RNA-bd_Est1-type"/>
</dbReference>
<feature type="domain" description="PIN" evidence="3">
    <location>
        <begin position="682"/>
        <end position="844"/>
    </location>
</feature>
<dbReference type="GO" id="GO:0070034">
    <property type="term" value="F:telomerase RNA binding"/>
    <property type="evidence" value="ECO:0007669"/>
    <property type="project" value="TreeGrafter"/>
</dbReference>
<feature type="region of interest" description="Disordered" evidence="1">
    <location>
        <begin position="547"/>
        <end position="567"/>
    </location>
</feature>
<dbReference type="Proteomes" id="UP000317494">
    <property type="component" value="Unassembled WGS sequence"/>
</dbReference>
<feature type="compositionally biased region" description="Basic and acidic residues" evidence="1">
    <location>
        <begin position="547"/>
        <end position="562"/>
    </location>
</feature>
<evidence type="ECO:0000259" key="2">
    <source>
        <dbReference type="Pfam" id="PF10373"/>
    </source>
</evidence>
<name>A0A507DDP8_9FUNG</name>
<dbReference type="Proteomes" id="UP000320475">
    <property type="component" value="Unassembled WGS sequence"/>
</dbReference>
<dbReference type="Pfam" id="PF10373">
    <property type="entry name" value="EST1_DNA_bind"/>
    <property type="match status" value="1"/>
</dbReference>
<sequence>MSSQISQGFSKVSHPTYRVEEIDPQTLAKLKDHYKDIKALGPALEQAPAILATVTERIKFIQACEEVICASYAMAVKYDLEGKLWKIGIYPFVDFVRKKLPEATAEEETHMVNKFDAFTLEARRVYERIVEAICRHSHRTTKSLSEPPAYFKSLGYLGDLARYRAMYCFRTRPGNTDAAQAQTMGMKQRSEWAEAKHRYHNAVFVSVNNGLYHHQLGLVAMQAELYLVALSHYLKALTVRAPYNPARESLVTLFQINENRLRSVMAKGDTRSSTKSSKASGSTKLQPSPAGGDAIKRKLREPGPTEIECQFIWLHQILHTRVNLDLFEEGQARLLYYLKAHIDKQNSPLDFKYWMYIATATMAVVWLKGKSPYDNISTEVAAGHAMSLLLSLFELGVRSCVKAGSANPRSSASTSSISSQVSQTSFIAGSVFSKPCMAYVEAVLFLLVNLDEAWRPLILTKASSDLWRNLARIANWALEFLKSWGITLKDLGAHQDLVPSLAYDWESRGFTPFKAITHSTKRFDMWMAHSNKSFKDIVDEIMAPGRSVDRPINKSTENERSPAPEADVPCNVTSAQLVIAKRIVWCLTWIIPWIHGLEIVEDQIIFQPQEIQDVDIANDGYSKSIPRASNDCDDAPDDGERDMDDGLPKKMAKSINTVDPNMSRPRGRAKAETNLSHDLTCYIFDTNCWLSDLAFIQNVVEAGWKVVLPLAVLTELNGLANARDDRQLNSDVAVLAVAYLESLYRNPTKAAATSSHGRIRISSVPHSISMMKVVTSHGHWLPDLGIRAESWSGDDRGLNSMDDVILHTCKILSTNSLGKQYLLITNDGNLRLKARASNVTVHSMRDLKRLFASWDQGSPNPV</sequence>
<feature type="compositionally biased region" description="Acidic residues" evidence="1">
    <location>
        <begin position="631"/>
        <end position="645"/>
    </location>
</feature>
<dbReference type="SUPFAM" id="SSF48452">
    <property type="entry name" value="TPR-like"/>
    <property type="match status" value="1"/>
</dbReference>
<evidence type="ECO:0000313" key="5">
    <source>
        <dbReference type="EMBL" id="TPX49819.1"/>
    </source>
</evidence>
<dbReference type="GO" id="GO:0005697">
    <property type="term" value="C:telomerase holoenzyme complex"/>
    <property type="evidence" value="ECO:0007669"/>
    <property type="project" value="TreeGrafter"/>
</dbReference>
<gene>
    <name evidence="4" type="ORF">SeLEV6574_g01832</name>
    <name evidence="5" type="ORF">SeMB42_g02464</name>
</gene>
<dbReference type="STRING" id="286115.A0A507DDP8"/>
<dbReference type="SUPFAM" id="SSF88723">
    <property type="entry name" value="PIN domain-like"/>
    <property type="match status" value="1"/>
</dbReference>
<dbReference type="PANTHER" id="PTHR15696:SF0">
    <property type="entry name" value="TELOMERASE-BINDING PROTEIN EST1A"/>
    <property type="match status" value="1"/>
</dbReference>
<evidence type="ECO:0000256" key="1">
    <source>
        <dbReference type="SAM" id="MobiDB-lite"/>
    </source>
</evidence>
<feature type="region of interest" description="Disordered" evidence="1">
    <location>
        <begin position="625"/>
        <end position="648"/>
    </location>
</feature>
<dbReference type="PANTHER" id="PTHR15696">
    <property type="entry name" value="SMG-7 SUPPRESSOR WITH MORPHOLOGICAL EFFECT ON GENITALIA PROTEIN 7"/>
    <property type="match status" value="1"/>
</dbReference>
<evidence type="ECO:0000313" key="7">
    <source>
        <dbReference type="Proteomes" id="UP000320475"/>
    </source>
</evidence>
<dbReference type="GO" id="GO:0004540">
    <property type="term" value="F:RNA nuclease activity"/>
    <property type="evidence" value="ECO:0007669"/>
    <property type="project" value="UniProtKB-ARBA"/>
</dbReference>
<evidence type="ECO:0008006" key="8">
    <source>
        <dbReference type="Google" id="ProtNLM"/>
    </source>
</evidence>
<feature type="domain" description="DNA/RNA-binding" evidence="2">
    <location>
        <begin position="199"/>
        <end position="503"/>
    </location>
</feature>
<evidence type="ECO:0000259" key="3">
    <source>
        <dbReference type="Pfam" id="PF13638"/>
    </source>
</evidence>
<protein>
    <recommendedName>
        <fullName evidence="8">PIN domain-containing protein</fullName>
    </recommendedName>
</protein>
<dbReference type="EMBL" id="QEAM01000045">
    <property type="protein sequence ID" value="TPX48794.1"/>
    <property type="molecule type" value="Genomic_DNA"/>
</dbReference>
<comment type="caution">
    <text evidence="5">The sequence shown here is derived from an EMBL/GenBank/DDBJ whole genome shotgun (WGS) entry which is preliminary data.</text>
</comment>
<dbReference type="Gene3D" id="1.25.40.10">
    <property type="entry name" value="Tetratricopeptide repeat domain"/>
    <property type="match status" value="1"/>
</dbReference>
<proteinExistence type="predicted"/>
<evidence type="ECO:0000313" key="6">
    <source>
        <dbReference type="Proteomes" id="UP000317494"/>
    </source>
</evidence>
<dbReference type="InterPro" id="IPR029060">
    <property type="entry name" value="PIN-like_dom_sf"/>
</dbReference>
<dbReference type="GO" id="GO:0042162">
    <property type="term" value="F:telomeric DNA binding"/>
    <property type="evidence" value="ECO:0007669"/>
    <property type="project" value="TreeGrafter"/>
</dbReference>
<evidence type="ECO:0000313" key="4">
    <source>
        <dbReference type="EMBL" id="TPX48794.1"/>
    </source>
</evidence>
<accession>A0A507DDP8</accession>
<dbReference type="VEuPathDB" id="FungiDB:SeMB42_g02464"/>
<dbReference type="InterPro" id="IPR045153">
    <property type="entry name" value="Est1/Ebs1-like"/>
</dbReference>
<feature type="region of interest" description="Disordered" evidence="1">
    <location>
        <begin position="265"/>
        <end position="297"/>
    </location>
</feature>
<dbReference type="GO" id="GO:0000184">
    <property type="term" value="P:nuclear-transcribed mRNA catabolic process, nonsense-mediated decay"/>
    <property type="evidence" value="ECO:0007669"/>
    <property type="project" value="TreeGrafter"/>
</dbReference>
<dbReference type="CDD" id="cd09880">
    <property type="entry name" value="PIN_Smg5-6-like"/>
    <property type="match status" value="1"/>
</dbReference>
<organism evidence="5 6">
    <name type="scientific">Synchytrium endobioticum</name>
    <dbReference type="NCBI Taxonomy" id="286115"/>
    <lineage>
        <taxon>Eukaryota</taxon>
        <taxon>Fungi</taxon>
        <taxon>Fungi incertae sedis</taxon>
        <taxon>Chytridiomycota</taxon>
        <taxon>Chytridiomycota incertae sedis</taxon>
        <taxon>Chytridiomycetes</taxon>
        <taxon>Synchytriales</taxon>
        <taxon>Synchytriaceae</taxon>
        <taxon>Synchytrium</taxon>
    </lineage>
</organism>
<dbReference type="Pfam" id="PF13638">
    <property type="entry name" value="PIN_4"/>
    <property type="match status" value="1"/>
</dbReference>
<dbReference type="InterPro" id="IPR011990">
    <property type="entry name" value="TPR-like_helical_dom_sf"/>
</dbReference>
<dbReference type="InterPro" id="IPR002716">
    <property type="entry name" value="PIN_dom"/>
</dbReference>
<dbReference type="EMBL" id="QEAN01000076">
    <property type="protein sequence ID" value="TPX49819.1"/>
    <property type="molecule type" value="Genomic_DNA"/>
</dbReference>